<evidence type="ECO:0000256" key="8">
    <source>
        <dbReference type="ARBA" id="ARBA00023004"/>
    </source>
</evidence>
<dbReference type="Proteomes" id="UP001148018">
    <property type="component" value="Unassembled WGS sequence"/>
</dbReference>
<evidence type="ECO:0000313" key="17">
    <source>
        <dbReference type="Proteomes" id="UP001148018"/>
    </source>
</evidence>
<name>A0A9Q0ESN6_9TELE</name>
<dbReference type="PROSITE" id="PS00711">
    <property type="entry name" value="LIPOXYGENASE_1"/>
    <property type="match status" value="1"/>
</dbReference>
<accession>A0A9Q0ESN6</accession>
<dbReference type="FunFam" id="1.20.245.10:FF:000001">
    <property type="entry name" value="Arachidonate 5-lipoxygenase a"/>
    <property type="match status" value="1"/>
</dbReference>
<proteinExistence type="inferred from homology"/>
<evidence type="ECO:0000256" key="11">
    <source>
        <dbReference type="PIRSR" id="PIRSR601885-3"/>
    </source>
</evidence>
<feature type="domain" description="PLAT" evidence="14">
    <location>
        <begin position="2"/>
        <end position="119"/>
    </location>
</feature>
<protein>
    <recommendedName>
        <fullName evidence="18">Hydroperoxide isomerase ALOXE3-like</fullName>
    </recommendedName>
</protein>
<dbReference type="Gene3D" id="3.10.450.60">
    <property type="match status" value="1"/>
</dbReference>
<dbReference type="OrthoDB" id="407298at2759"/>
<comment type="caution">
    <text evidence="12">Lacks conserved residue(s) required for the propagation of feature annotation.</text>
</comment>
<comment type="similarity">
    <text evidence="3 13">Belongs to the lipoxygenase family.</text>
</comment>
<dbReference type="InterPro" id="IPR036226">
    <property type="entry name" value="LipOase_C_sf"/>
</dbReference>
<dbReference type="GO" id="GO:0034440">
    <property type="term" value="P:lipid oxidation"/>
    <property type="evidence" value="ECO:0007669"/>
    <property type="project" value="InterPro"/>
</dbReference>
<dbReference type="InterPro" id="IPR001885">
    <property type="entry name" value="LipOase_mml"/>
</dbReference>
<evidence type="ECO:0000256" key="6">
    <source>
        <dbReference type="ARBA" id="ARBA00022964"/>
    </source>
</evidence>
<dbReference type="AlphaFoldDB" id="A0A9Q0ESN6"/>
<evidence type="ECO:0000259" key="15">
    <source>
        <dbReference type="PROSITE" id="PS51393"/>
    </source>
</evidence>
<dbReference type="PRINTS" id="PR00087">
    <property type="entry name" value="LIPOXYGENASE"/>
</dbReference>
<dbReference type="Gene3D" id="2.60.60.20">
    <property type="entry name" value="PLAT/LH2 domain"/>
    <property type="match status" value="1"/>
</dbReference>
<dbReference type="SUPFAM" id="SSF48484">
    <property type="entry name" value="Lipoxigenase"/>
    <property type="match status" value="1"/>
</dbReference>
<dbReference type="PANTHER" id="PTHR11771">
    <property type="entry name" value="LIPOXYGENASE"/>
    <property type="match status" value="1"/>
</dbReference>
<dbReference type="PROSITE" id="PS51393">
    <property type="entry name" value="LIPOXYGENASE_3"/>
    <property type="match status" value="1"/>
</dbReference>
<evidence type="ECO:0000256" key="9">
    <source>
        <dbReference type="ARBA" id="ARBA00023098"/>
    </source>
</evidence>
<evidence type="ECO:0000256" key="12">
    <source>
        <dbReference type="PROSITE-ProRule" id="PRU00152"/>
    </source>
</evidence>
<dbReference type="GO" id="GO:0005737">
    <property type="term" value="C:cytoplasm"/>
    <property type="evidence" value="ECO:0007669"/>
    <property type="project" value="UniProtKB-SubCell"/>
</dbReference>
<dbReference type="InterPro" id="IPR013819">
    <property type="entry name" value="LipOase_C"/>
</dbReference>
<comment type="subcellular location">
    <subcellularLocation>
        <location evidence="1">Cytoplasm</location>
    </subcellularLocation>
</comment>
<keyword evidence="7 13" id="KW-0560">Oxidoreductase</keyword>
<sequence length="670" mass="76552">MLKYKGTVTIGDLFNSSTWDHVYIKLFGTEGTSERTSLSTGLFYLCSGSVLTFEVNCTKSIGKLVQIELDKTRHFLVPQNKWLPAKVEVDSPEGETYHFPIYHWFTNDDVLTFSEGTALTVLQLDNLPDCLRESRKVELEKRNKQYSWSVYVEGIPHCMKTDATHPLPEEARFSTTKLVGFVLGGFKRRLELKVKGLENCAEQWTGMDKIRGVFSNKQTDISEHVQANWMRDSLFGYQFLNGINPTVIRRCSVLPKNFPVTDDQVFLPDGNSLTEEMKSGNIFLCDYKILDDLDANKVNGKQQYLMAPLVLLHQNQSQLKPIAIQLKQVKSEEENPIFFPSGSEYDWSLAKMYVRSADFNYHQLSAHFLRTHLLAEVFSVSLLRNLPMVHPLYKLLVPHTRYTIQINVLARDLLISEDGIFKKFIASGGDAMGIFLIRATDSLTYTSLCICDDIEERGLEKVANFYYRDDGVKMWNIINKFVRGVLGYYYKNDSDVKKDPELQKWVEDIFEHGFLSNENSKIPKELKTVEELVKYVTMVIFTVSAQHSAVNTGQFDYASWMPNAPLSIQQPPPTTRGASDRDSFMNSLPDVNATVNVLAALWLLSNQSSDFVPLGQYPEEHFSELIPCEHIKVFQAELGRLSTFIKDRNIDLKIPYTYLDPELLENSIAI</sequence>
<evidence type="ECO:0000313" key="16">
    <source>
        <dbReference type="EMBL" id="KAJ3611206.1"/>
    </source>
</evidence>
<evidence type="ECO:0000259" key="14">
    <source>
        <dbReference type="PROSITE" id="PS50095"/>
    </source>
</evidence>
<comment type="pathway">
    <text evidence="2">Lipid metabolism.</text>
</comment>
<evidence type="ECO:0008006" key="18">
    <source>
        <dbReference type="Google" id="ProtNLM"/>
    </source>
</evidence>
<dbReference type="InterPro" id="IPR020833">
    <property type="entry name" value="LipOase_Fe_BS"/>
</dbReference>
<feature type="binding site" evidence="10">
    <location>
        <position position="670"/>
    </location>
    <ligand>
        <name>Fe cation</name>
        <dbReference type="ChEBI" id="CHEBI:24875"/>
        <note>catalytic</note>
    </ligand>
</feature>
<comment type="caution">
    <text evidence="16">The sequence shown here is derived from an EMBL/GenBank/DDBJ whole genome shotgun (WGS) entry which is preliminary data.</text>
</comment>
<dbReference type="InterPro" id="IPR001024">
    <property type="entry name" value="PLAT/LH2_dom"/>
</dbReference>
<feature type="binding site" evidence="10">
    <location>
        <position position="372"/>
    </location>
    <ligand>
        <name>Fe cation</name>
        <dbReference type="ChEBI" id="CHEBI:24875"/>
        <note>catalytic</note>
    </ligand>
</feature>
<keyword evidence="8 10" id="KW-0408">Iron</keyword>
<dbReference type="Gene3D" id="1.20.245.10">
    <property type="entry name" value="Lipoxygenase-1, Domain 5"/>
    <property type="match status" value="1"/>
</dbReference>
<evidence type="ECO:0000256" key="3">
    <source>
        <dbReference type="ARBA" id="ARBA00009419"/>
    </source>
</evidence>
<keyword evidence="6 13" id="KW-0223">Dioxygenase</keyword>
<keyword evidence="5 10" id="KW-0479">Metal-binding</keyword>
<dbReference type="PROSITE" id="PS00081">
    <property type="entry name" value="LIPOXYGENASE_2"/>
    <property type="match status" value="1"/>
</dbReference>
<evidence type="ECO:0000256" key="2">
    <source>
        <dbReference type="ARBA" id="ARBA00005189"/>
    </source>
</evidence>
<keyword evidence="9" id="KW-0443">Lipid metabolism</keyword>
<dbReference type="InterPro" id="IPR000907">
    <property type="entry name" value="LipOase"/>
</dbReference>
<dbReference type="Pfam" id="PF01477">
    <property type="entry name" value="PLAT"/>
    <property type="match status" value="1"/>
</dbReference>
<feature type="binding site" evidence="10">
    <location>
        <position position="367"/>
    </location>
    <ligand>
        <name>Fe cation</name>
        <dbReference type="ChEBI" id="CHEBI:24875"/>
        <note>catalytic</note>
    </ligand>
</feature>
<dbReference type="PROSITE" id="PS50095">
    <property type="entry name" value="PLAT"/>
    <property type="match status" value="1"/>
</dbReference>
<dbReference type="Pfam" id="PF00305">
    <property type="entry name" value="Lipoxygenase"/>
    <property type="match status" value="1"/>
</dbReference>
<dbReference type="SUPFAM" id="SSF49723">
    <property type="entry name" value="Lipase/lipooxygenase domain (PLAT/LH2 domain)"/>
    <property type="match status" value="1"/>
</dbReference>
<reference evidence="16" key="1">
    <citation type="submission" date="2022-07" db="EMBL/GenBank/DDBJ databases">
        <title>Chromosome-level genome of Muraenolepis orangiensis.</title>
        <authorList>
            <person name="Kim J."/>
        </authorList>
    </citation>
    <scope>NUCLEOTIDE SEQUENCE</scope>
    <source>
        <strain evidence="16">KU_S4_2022</strain>
        <tissue evidence="16">Muscle</tissue>
    </source>
</reference>
<evidence type="ECO:0000256" key="5">
    <source>
        <dbReference type="ARBA" id="ARBA00022723"/>
    </source>
</evidence>
<dbReference type="EMBL" id="JANIIK010000037">
    <property type="protein sequence ID" value="KAJ3611206.1"/>
    <property type="molecule type" value="Genomic_DNA"/>
</dbReference>
<evidence type="ECO:0000256" key="10">
    <source>
        <dbReference type="PIRSR" id="PIRSR601885-1"/>
    </source>
</evidence>
<evidence type="ECO:0000256" key="1">
    <source>
        <dbReference type="ARBA" id="ARBA00004496"/>
    </source>
</evidence>
<organism evidence="16 17">
    <name type="scientific">Muraenolepis orangiensis</name>
    <name type="common">Patagonian moray cod</name>
    <dbReference type="NCBI Taxonomy" id="630683"/>
    <lineage>
        <taxon>Eukaryota</taxon>
        <taxon>Metazoa</taxon>
        <taxon>Chordata</taxon>
        <taxon>Craniata</taxon>
        <taxon>Vertebrata</taxon>
        <taxon>Euteleostomi</taxon>
        <taxon>Actinopterygii</taxon>
        <taxon>Neopterygii</taxon>
        <taxon>Teleostei</taxon>
        <taxon>Neoteleostei</taxon>
        <taxon>Acanthomorphata</taxon>
        <taxon>Zeiogadaria</taxon>
        <taxon>Gadariae</taxon>
        <taxon>Gadiformes</taxon>
        <taxon>Muraenolepidoidei</taxon>
        <taxon>Muraenolepididae</taxon>
        <taxon>Muraenolepis</taxon>
    </lineage>
</organism>
<dbReference type="PRINTS" id="PR00467">
    <property type="entry name" value="MAMLPOXGNASE"/>
</dbReference>
<dbReference type="GO" id="GO:0016702">
    <property type="term" value="F:oxidoreductase activity, acting on single donors with incorporation of molecular oxygen, incorporation of two atoms of oxygen"/>
    <property type="evidence" value="ECO:0007669"/>
    <property type="project" value="InterPro"/>
</dbReference>
<evidence type="ECO:0000256" key="4">
    <source>
        <dbReference type="ARBA" id="ARBA00022490"/>
    </source>
</evidence>
<feature type="site" description="Essential for stabilizing binding to COTL1" evidence="11">
    <location>
        <position position="104"/>
    </location>
</feature>
<dbReference type="InterPro" id="IPR036392">
    <property type="entry name" value="PLAT/LH2_dom_sf"/>
</dbReference>
<dbReference type="SMART" id="SM00308">
    <property type="entry name" value="LH2"/>
    <property type="match status" value="1"/>
</dbReference>
<keyword evidence="17" id="KW-1185">Reference proteome</keyword>
<feature type="binding site" evidence="10">
    <location>
        <position position="547"/>
    </location>
    <ligand>
        <name>Fe cation</name>
        <dbReference type="ChEBI" id="CHEBI:24875"/>
        <note>catalytic</note>
    </ligand>
</feature>
<keyword evidence="4" id="KW-0963">Cytoplasm</keyword>
<dbReference type="InterPro" id="IPR020834">
    <property type="entry name" value="LipOase_CS"/>
</dbReference>
<evidence type="ECO:0000256" key="13">
    <source>
        <dbReference type="RuleBase" id="RU003974"/>
    </source>
</evidence>
<comment type="cofactor">
    <cofactor evidence="10">
        <name>Fe cation</name>
        <dbReference type="ChEBI" id="CHEBI:24875"/>
    </cofactor>
    <text evidence="10">Binds 1 Fe cation per subunit.</text>
</comment>
<dbReference type="GO" id="GO:0005506">
    <property type="term" value="F:iron ion binding"/>
    <property type="evidence" value="ECO:0007669"/>
    <property type="project" value="InterPro"/>
</dbReference>
<evidence type="ECO:0000256" key="7">
    <source>
        <dbReference type="ARBA" id="ARBA00023002"/>
    </source>
</evidence>
<feature type="domain" description="Lipoxygenase" evidence="15">
    <location>
        <begin position="121"/>
        <end position="670"/>
    </location>
</feature>
<gene>
    <name evidence="16" type="ORF">NHX12_021222</name>
</gene>